<protein>
    <recommendedName>
        <fullName evidence="9">Maturation</fullName>
    </recommendedName>
</protein>
<keyword evidence="2" id="KW-0945">Host-virus interaction</keyword>
<keyword evidence="6" id="KW-1160">Virus entry into host cell</keyword>
<evidence type="ECO:0000256" key="7">
    <source>
        <dbReference type="ARBA" id="ARBA00035110"/>
    </source>
</evidence>
<dbReference type="Pfam" id="PF03863">
    <property type="entry name" value="Phage_mat-A"/>
    <property type="match status" value="1"/>
</dbReference>
<keyword evidence="5" id="KW-1175">Viral attachment to host cell pilus</keyword>
<dbReference type="GO" id="GO:0039666">
    <property type="term" value="P:virion attachment to host cell pilus"/>
    <property type="evidence" value="ECO:0007669"/>
    <property type="project" value="UniProtKB-KW"/>
</dbReference>
<comment type="similarity">
    <text evidence="7">Belongs to the Leviviricetes maturation protein family.</text>
</comment>
<proteinExistence type="inferred from homology"/>
<comment type="subcellular location">
    <subcellularLocation>
        <location evidence="1">Virion</location>
    </subcellularLocation>
</comment>
<name>A0A514CZC9_9VIRU</name>
<evidence type="ECO:0008006" key="9">
    <source>
        <dbReference type="Google" id="ProtNLM"/>
    </source>
</evidence>
<dbReference type="GO" id="GO:0044423">
    <property type="term" value="C:virion component"/>
    <property type="evidence" value="ECO:0007669"/>
    <property type="project" value="UniProtKB-KW"/>
</dbReference>
<sequence>MTAKTYSRPFARIGTQTNLGTGANTLIVGNYTTTTSITGGFNPKHRVQESNGENSTTILDVNGQQLEVEPATGMYAFRAKSPPGSPILGIKSTGGGLTIPPTFNGFVGTANADTRATRALYAKIRDLSQQFAGGVFAGEIRQTIALVSHPANSILNITKAYLAKQRRVISSASKRGTKPKALRKAIANGYLEWTFGVQPLIGDLKDASVALQRLLYDAPRRRFSATGNFQSGGFTVKAPISQGQLVWTRKRLDITRQTVRYYGMFQEAKPGDSFGAQVGRIADLSGFNLRQFVPTIWELIPYSFLVDYFVNVGEMLEAASTDTSQVRWLNRVSVEKAVGQEIYAFDAKATDTQDPAFWEVLALTGTSGGYTATATQIHRQGSAVPFPEPRINLSQSGSHLLNLAALILSRQ</sequence>
<accession>A0A514CZC9</accession>
<keyword evidence="4" id="KW-0946">Virion</keyword>
<evidence type="ECO:0000256" key="2">
    <source>
        <dbReference type="ARBA" id="ARBA00022581"/>
    </source>
</evidence>
<gene>
    <name evidence="8" type="ORF">H2BulkLitter12682_000004</name>
</gene>
<evidence type="ECO:0000313" key="8">
    <source>
        <dbReference type="EMBL" id="QDH86722.1"/>
    </source>
</evidence>
<dbReference type="InterPro" id="IPR005563">
    <property type="entry name" value="A_protein"/>
</dbReference>
<evidence type="ECO:0000256" key="1">
    <source>
        <dbReference type="ARBA" id="ARBA00004328"/>
    </source>
</evidence>
<reference evidence="8" key="1">
    <citation type="submission" date="2019-05" db="EMBL/GenBank/DDBJ databases">
        <title>Metatranscriptomic reconstruction reveals RNA viruses with the potential to shape carbon cycling in soil.</title>
        <authorList>
            <person name="Starr E.P."/>
            <person name="Nuccio E."/>
            <person name="Pett-Ridge J."/>
            <person name="Banfield J.F."/>
            <person name="Firestone M.K."/>
        </authorList>
    </citation>
    <scope>NUCLEOTIDE SEQUENCE</scope>
    <source>
        <strain evidence="8">H2_Bulk_Litter_12_scaffold_682</strain>
    </source>
</reference>
<keyword evidence="3" id="KW-1161">Viral attachment to host cell</keyword>
<organism evidence="8">
    <name type="scientific">Leviviridae sp</name>
    <dbReference type="NCBI Taxonomy" id="2027243"/>
    <lineage>
        <taxon>Viruses</taxon>
        <taxon>Riboviria</taxon>
        <taxon>Orthornavirae</taxon>
        <taxon>Lenarviricota</taxon>
        <taxon>Leviviricetes</taxon>
        <taxon>Norzivirales</taxon>
        <taxon>Fiersviridae</taxon>
    </lineage>
</organism>
<evidence type="ECO:0000256" key="4">
    <source>
        <dbReference type="ARBA" id="ARBA00022844"/>
    </source>
</evidence>
<evidence type="ECO:0000256" key="5">
    <source>
        <dbReference type="ARBA" id="ARBA00023104"/>
    </source>
</evidence>
<evidence type="ECO:0000256" key="3">
    <source>
        <dbReference type="ARBA" id="ARBA00022804"/>
    </source>
</evidence>
<evidence type="ECO:0000256" key="6">
    <source>
        <dbReference type="ARBA" id="ARBA00023296"/>
    </source>
</evidence>
<dbReference type="EMBL" id="MN032879">
    <property type="protein sequence ID" value="QDH86722.1"/>
    <property type="molecule type" value="Genomic_RNA"/>
</dbReference>